<comment type="caution">
    <text evidence="2">The sequence shown here is derived from an EMBL/GenBank/DDBJ whole genome shotgun (WGS) entry which is preliminary data.</text>
</comment>
<name>A0ABQ8V2D5_9AGAR</name>
<evidence type="ECO:0000256" key="1">
    <source>
        <dbReference type="SAM" id="MobiDB-lite"/>
    </source>
</evidence>
<evidence type="ECO:0000313" key="3">
    <source>
        <dbReference type="Proteomes" id="UP001150217"/>
    </source>
</evidence>
<gene>
    <name evidence="2" type="ORF">C8R41DRAFT_156176</name>
</gene>
<dbReference type="EMBL" id="JANVFT010000167">
    <property type="protein sequence ID" value="KAJ4463404.1"/>
    <property type="molecule type" value="Genomic_DNA"/>
</dbReference>
<proteinExistence type="predicted"/>
<dbReference type="Proteomes" id="UP001150217">
    <property type="component" value="Unassembled WGS sequence"/>
</dbReference>
<feature type="compositionally biased region" description="Basic and acidic residues" evidence="1">
    <location>
        <begin position="96"/>
        <end position="114"/>
    </location>
</feature>
<protein>
    <submittedName>
        <fullName evidence="2">Uncharacterized protein</fullName>
    </submittedName>
</protein>
<feature type="region of interest" description="Disordered" evidence="1">
    <location>
        <begin position="96"/>
        <end position="115"/>
    </location>
</feature>
<organism evidence="2 3">
    <name type="scientific">Lentinula lateritia</name>
    <dbReference type="NCBI Taxonomy" id="40482"/>
    <lineage>
        <taxon>Eukaryota</taxon>
        <taxon>Fungi</taxon>
        <taxon>Dikarya</taxon>
        <taxon>Basidiomycota</taxon>
        <taxon>Agaricomycotina</taxon>
        <taxon>Agaricomycetes</taxon>
        <taxon>Agaricomycetidae</taxon>
        <taxon>Agaricales</taxon>
        <taxon>Marasmiineae</taxon>
        <taxon>Omphalotaceae</taxon>
        <taxon>Lentinula</taxon>
    </lineage>
</organism>
<evidence type="ECO:0000313" key="2">
    <source>
        <dbReference type="EMBL" id="KAJ4463404.1"/>
    </source>
</evidence>
<sequence>MGPASTIALGGSCSIFAFSCIYNAHDVSSDRPNNFRFRRRRYQRYRESEMGAFVGVSEWSQTEIELCFLAIGGRMFLGCLTSGKVLGWDDSEKDQERGLRKGRGKGLERGEEQGKSGSFHFVSNSILFKTSLASRSLSTQFSINVRLYVD</sequence>
<reference evidence="2" key="1">
    <citation type="submission" date="2022-08" db="EMBL/GenBank/DDBJ databases">
        <title>A Global Phylogenomic Analysis of the Shiitake Genus Lentinula.</title>
        <authorList>
            <consortium name="DOE Joint Genome Institute"/>
            <person name="Sierra-Patev S."/>
            <person name="Min B."/>
            <person name="Naranjo-Ortiz M."/>
            <person name="Looney B."/>
            <person name="Konkel Z."/>
            <person name="Slot J.C."/>
            <person name="Sakamoto Y."/>
            <person name="Steenwyk J.L."/>
            <person name="Rokas A."/>
            <person name="Carro J."/>
            <person name="Camarero S."/>
            <person name="Ferreira P."/>
            <person name="Molpeceres G."/>
            <person name="Ruiz-Duenas F.J."/>
            <person name="Serrano A."/>
            <person name="Henrissat B."/>
            <person name="Drula E."/>
            <person name="Hughes K.W."/>
            <person name="Mata J.L."/>
            <person name="Ishikawa N.K."/>
            <person name="Vargas-Isla R."/>
            <person name="Ushijima S."/>
            <person name="Smith C.A."/>
            <person name="Ahrendt S."/>
            <person name="Andreopoulos W."/>
            <person name="He G."/>
            <person name="Labutti K."/>
            <person name="Lipzen A."/>
            <person name="Ng V."/>
            <person name="Riley R."/>
            <person name="Sandor L."/>
            <person name="Barry K."/>
            <person name="Martinez A.T."/>
            <person name="Xiao Y."/>
            <person name="Gibbons J.G."/>
            <person name="Terashima K."/>
            <person name="Grigoriev I.V."/>
            <person name="Hibbett D.S."/>
        </authorList>
    </citation>
    <scope>NUCLEOTIDE SEQUENCE</scope>
    <source>
        <strain evidence="2">RHP3577 ss4</strain>
    </source>
</reference>
<keyword evidence="3" id="KW-1185">Reference proteome</keyword>
<accession>A0ABQ8V2D5</accession>